<accession>A0A1A8RRV0</accession>
<proteinExistence type="predicted"/>
<evidence type="ECO:0000313" key="1">
    <source>
        <dbReference type="EMBL" id="SBS07949.1"/>
    </source>
</evidence>
<reference evidence="1" key="1">
    <citation type="submission" date="2016-05" db="EMBL/GenBank/DDBJ databases">
        <authorList>
            <person name="Lavstsen T."/>
            <person name="Jespersen J.S."/>
        </authorList>
    </citation>
    <scope>NUCLEOTIDE SEQUENCE</scope>
    <source>
        <tissue evidence="1">Brain</tissue>
    </source>
</reference>
<name>A0A1A8RRV0_9TELE</name>
<dbReference type="EMBL" id="HAEH01018608">
    <property type="protein sequence ID" value="SBS07949.1"/>
    <property type="molecule type" value="Transcribed_RNA"/>
</dbReference>
<feature type="non-terminal residue" evidence="1">
    <location>
        <position position="1"/>
    </location>
</feature>
<reference evidence="1" key="2">
    <citation type="submission" date="2016-06" db="EMBL/GenBank/DDBJ databases">
        <title>The genome of a short-lived fish provides insights into sex chromosome evolution and the genetic control of aging.</title>
        <authorList>
            <person name="Reichwald K."/>
            <person name="Felder M."/>
            <person name="Petzold A."/>
            <person name="Koch P."/>
            <person name="Groth M."/>
            <person name="Platzer M."/>
        </authorList>
    </citation>
    <scope>NUCLEOTIDE SEQUENCE</scope>
    <source>
        <tissue evidence="1">Brain</tissue>
    </source>
</reference>
<gene>
    <name evidence="1" type="primary">CST7</name>
</gene>
<organism evidence="1">
    <name type="scientific">Nothobranchius rachovii</name>
    <name type="common">bluefin notho</name>
    <dbReference type="NCBI Taxonomy" id="451742"/>
    <lineage>
        <taxon>Eukaryota</taxon>
        <taxon>Metazoa</taxon>
        <taxon>Chordata</taxon>
        <taxon>Craniata</taxon>
        <taxon>Vertebrata</taxon>
        <taxon>Euteleostomi</taxon>
        <taxon>Actinopterygii</taxon>
        <taxon>Neopterygii</taxon>
        <taxon>Teleostei</taxon>
        <taxon>Neoteleostei</taxon>
        <taxon>Acanthomorphata</taxon>
        <taxon>Ovalentaria</taxon>
        <taxon>Atherinomorphae</taxon>
        <taxon>Cyprinodontiformes</taxon>
        <taxon>Nothobranchiidae</taxon>
        <taxon>Nothobranchius</taxon>
    </lineage>
</organism>
<sequence>KYLGRCVANETTTICLTVASNLQVTCTRHLCVIWKSGKFPGNLKARPWSYCVNLDLTITHSTMSLLHHRPPLP</sequence>
<protein>
    <submittedName>
        <fullName evidence="1">Cystatin F (Leukocystatin)</fullName>
    </submittedName>
</protein>
<dbReference type="AlphaFoldDB" id="A0A1A8RRV0"/>